<evidence type="ECO:0000256" key="2">
    <source>
        <dbReference type="ARBA" id="ARBA00022448"/>
    </source>
</evidence>
<dbReference type="InterPro" id="IPR006311">
    <property type="entry name" value="TAT_signal"/>
</dbReference>
<evidence type="ECO:0000256" key="3">
    <source>
        <dbReference type="ARBA" id="ARBA00022729"/>
    </source>
</evidence>
<organism evidence="5">
    <name type="scientific">marine metagenome</name>
    <dbReference type="NCBI Taxonomy" id="408172"/>
    <lineage>
        <taxon>unclassified sequences</taxon>
        <taxon>metagenomes</taxon>
        <taxon>ecological metagenomes</taxon>
    </lineage>
</organism>
<gene>
    <name evidence="5" type="ORF">METZ01_LOCUS79442</name>
</gene>
<evidence type="ECO:0000256" key="1">
    <source>
        <dbReference type="ARBA" id="ARBA00004418"/>
    </source>
</evidence>
<keyword evidence="2" id="KW-0813">Transport</keyword>
<sequence>MNKDQLTEKLATGKMSRRQFNKALASLGATMVMMPMGSRMALGASGDHPTVFTWEGWEIPELHGDYIAKHGESPNFAIFADEEEAFAKMRAGFKVDITQPCTYKIPMWYDAGIIEPIDTSRLSNWPDITPSLKTIPGTVYGGKQYFIPTDWGQTSVLYRPDLAPEYVDNESWGILWDPKYKGRLSMSDSLVDGVMVAAIYSGAENPFDMTDAEMAKTRAALKEQLPLIRFYWDSPSEVEQALASGELVAGTTWNDSYATMKSEGHNVAYMSPKEGAMTWVCGFCIMTDHDPAKIDKIYDYIDAYMSVETGVYEITEYGYGHGNAKAFEQVDPQTLADLGFTSSNPDDMLGSGIFQVAMTNEAALQEMFDEVKAGY</sequence>
<dbReference type="AlphaFoldDB" id="A0A381UG22"/>
<evidence type="ECO:0000256" key="4">
    <source>
        <dbReference type="ARBA" id="ARBA00022764"/>
    </source>
</evidence>
<dbReference type="PROSITE" id="PS51318">
    <property type="entry name" value="TAT"/>
    <property type="match status" value="1"/>
</dbReference>
<protein>
    <submittedName>
        <fullName evidence="5">Uncharacterized protein</fullName>
    </submittedName>
</protein>
<keyword evidence="3" id="KW-0732">Signal</keyword>
<dbReference type="InterPro" id="IPR001188">
    <property type="entry name" value="Sperm_putr-bd"/>
</dbReference>
<dbReference type="InterPro" id="IPR006059">
    <property type="entry name" value="SBP"/>
</dbReference>
<dbReference type="Pfam" id="PF13416">
    <property type="entry name" value="SBP_bac_8"/>
    <property type="match status" value="1"/>
</dbReference>
<comment type="subcellular location">
    <subcellularLocation>
        <location evidence="1">Periplasm</location>
    </subcellularLocation>
</comment>
<evidence type="ECO:0000313" key="5">
    <source>
        <dbReference type="EMBL" id="SVA26588.1"/>
    </source>
</evidence>
<dbReference type="SUPFAM" id="SSF53850">
    <property type="entry name" value="Periplasmic binding protein-like II"/>
    <property type="match status" value="1"/>
</dbReference>
<dbReference type="EMBL" id="UINC01006280">
    <property type="protein sequence ID" value="SVA26588.1"/>
    <property type="molecule type" value="Genomic_DNA"/>
</dbReference>
<keyword evidence="4" id="KW-0574">Periplasm</keyword>
<dbReference type="PRINTS" id="PR00909">
    <property type="entry name" value="SPERMDNBNDNG"/>
</dbReference>
<dbReference type="GO" id="GO:0042597">
    <property type="term" value="C:periplasmic space"/>
    <property type="evidence" value="ECO:0007669"/>
    <property type="project" value="UniProtKB-SubCell"/>
</dbReference>
<reference evidence="5" key="1">
    <citation type="submission" date="2018-05" db="EMBL/GenBank/DDBJ databases">
        <authorList>
            <person name="Lanie J.A."/>
            <person name="Ng W.-L."/>
            <person name="Kazmierczak K.M."/>
            <person name="Andrzejewski T.M."/>
            <person name="Davidsen T.M."/>
            <person name="Wayne K.J."/>
            <person name="Tettelin H."/>
            <person name="Glass J.I."/>
            <person name="Rusch D."/>
            <person name="Podicherti R."/>
            <person name="Tsui H.-C.T."/>
            <person name="Winkler M.E."/>
        </authorList>
    </citation>
    <scope>NUCLEOTIDE SEQUENCE</scope>
</reference>
<name>A0A381UG22_9ZZZZ</name>
<proteinExistence type="predicted"/>
<dbReference type="PANTHER" id="PTHR30222">
    <property type="entry name" value="SPERMIDINE/PUTRESCINE-BINDING PERIPLASMIC PROTEIN"/>
    <property type="match status" value="1"/>
</dbReference>
<dbReference type="Gene3D" id="3.40.190.10">
    <property type="entry name" value="Periplasmic binding protein-like II"/>
    <property type="match status" value="2"/>
</dbReference>
<dbReference type="GO" id="GO:0015846">
    <property type="term" value="P:polyamine transport"/>
    <property type="evidence" value="ECO:0007669"/>
    <property type="project" value="InterPro"/>
</dbReference>
<dbReference type="GO" id="GO:0019808">
    <property type="term" value="F:polyamine binding"/>
    <property type="evidence" value="ECO:0007669"/>
    <property type="project" value="InterPro"/>
</dbReference>
<dbReference type="PANTHER" id="PTHR30222:SF17">
    <property type="entry name" value="SPERMIDINE_PUTRESCINE-BINDING PERIPLASMIC PROTEIN"/>
    <property type="match status" value="1"/>
</dbReference>
<accession>A0A381UG22</accession>